<dbReference type="SUPFAM" id="SSF53098">
    <property type="entry name" value="Ribonuclease H-like"/>
    <property type="match status" value="1"/>
</dbReference>
<gene>
    <name evidence="1" type="primary">AVEN_112329_1</name>
    <name evidence="1" type="ORF">TNIN_411111</name>
</gene>
<dbReference type="EMBL" id="BMAV01024096">
    <property type="protein sequence ID" value="GFS30115.1"/>
    <property type="molecule type" value="Genomic_DNA"/>
</dbReference>
<proteinExistence type="predicted"/>
<reference evidence="1" key="1">
    <citation type="submission" date="2020-08" db="EMBL/GenBank/DDBJ databases">
        <title>Multicomponent nature underlies the extraordinary mechanical properties of spider dragline silk.</title>
        <authorList>
            <person name="Kono N."/>
            <person name="Nakamura H."/>
            <person name="Mori M."/>
            <person name="Yoshida Y."/>
            <person name="Ohtoshi R."/>
            <person name="Malay A.D."/>
            <person name="Moran D.A.P."/>
            <person name="Tomita M."/>
            <person name="Numata K."/>
            <person name="Arakawa K."/>
        </authorList>
    </citation>
    <scope>NUCLEOTIDE SEQUENCE</scope>
</reference>
<organism evidence="1 2">
    <name type="scientific">Trichonephila inaurata madagascariensis</name>
    <dbReference type="NCBI Taxonomy" id="2747483"/>
    <lineage>
        <taxon>Eukaryota</taxon>
        <taxon>Metazoa</taxon>
        <taxon>Ecdysozoa</taxon>
        <taxon>Arthropoda</taxon>
        <taxon>Chelicerata</taxon>
        <taxon>Arachnida</taxon>
        <taxon>Araneae</taxon>
        <taxon>Araneomorphae</taxon>
        <taxon>Entelegynae</taxon>
        <taxon>Araneoidea</taxon>
        <taxon>Nephilidae</taxon>
        <taxon>Trichonephila</taxon>
        <taxon>Trichonephila inaurata</taxon>
    </lineage>
</organism>
<dbReference type="Gene3D" id="3.30.420.10">
    <property type="entry name" value="Ribonuclease H-like superfamily/Ribonuclease H"/>
    <property type="match status" value="1"/>
</dbReference>
<dbReference type="Proteomes" id="UP000886998">
    <property type="component" value="Unassembled WGS sequence"/>
</dbReference>
<name>A0A8X6JH63_9ARAC</name>
<dbReference type="GO" id="GO:0003676">
    <property type="term" value="F:nucleic acid binding"/>
    <property type="evidence" value="ECO:0007669"/>
    <property type="project" value="InterPro"/>
</dbReference>
<protein>
    <submittedName>
        <fullName evidence="1">Integrase catalytic domain-containing protein</fullName>
    </submittedName>
</protein>
<dbReference type="AlphaFoldDB" id="A0A8X6JH63"/>
<accession>A0A8X6JH63</accession>
<dbReference type="InterPro" id="IPR012337">
    <property type="entry name" value="RNaseH-like_sf"/>
</dbReference>
<comment type="caution">
    <text evidence="1">The sequence shown here is derived from an EMBL/GenBank/DDBJ whole genome shotgun (WGS) entry which is preliminary data.</text>
</comment>
<dbReference type="InterPro" id="IPR036397">
    <property type="entry name" value="RNaseH_sf"/>
</dbReference>
<dbReference type="OrthoDB" id="6415536at2759"/>
<keyword evidence="2" id="KW-1185">Reference proteome</keyword>
<evidence type="ECO:0000313" key="2">
    <source>
        <dbReference type="Proteomes" id="UP000886998"/>
    </source>
</evidence>
<sequence length="292" mass="33793">MVMKNAVSGRATMDLPSSYDELESKIRAMESLGRSGEIWRFPRPTRGIMSAGRNSHRLGKIQSLVAEPSSLPADRVKDAAVFEVIAVDSSVLRTRRDRPRVIYSENGTNFRNAYNDGYRLERSFMFFRNTTHKLEIYTPYCRWWGGFWEKIIRTLKELLRRTLDDLQDLTPVTPAMFLYDRPSSETTDLDMCVCVLDGKQLHKRLRFRVKMIKELRQRFRKEYLGQLVQRHRQDPQSSNTSSHGLGAHPVDFGEGIPVSFQALYSLQNQQRLRPGFLCWGEISLGEKSGHIM</sequence>
<evidence type="ECO:0000313" key="1">
    <source>
        <dbReference type="EMBL" id="GFS30115.1"/>
    </source>
</evidence>